<comment type="subunit">
    <text evidence="8">Heterodimer of a catalytic subunit (MsrP) and a heme-binding subunit (MsrQ).</text>
</comment>
<keyword evidence="8" id="KW-0288">FMN</keyword>
<comment type="cofactor">
    <cofactor evidence="8">
        <name>heme b</name>
        <dbReference type="ChEBI" id="CHEBI:60344"/>
    </cofactor>
    <text evidence="8">Binds 1 heme b (iron(II)-protoporphyrin IX) group per subunit.</text>
</comment>
<keyword evidence="2 8" id="KW-0813">Transport</keyword>
<keyword evidence="6 8" id="KW-0408">Iron</keyword>
<dbReference type="RefSeq" id="WP_069295409.1">
    <property type="nucleotide sequence ID" value="NZ_MCRI01000005.1"/>
</dbReference>
<dbReference type="GO" id="GO:0030091">
    <property type="term" value="P:protein repair"/>
    <property type="evidence" value="ECO:0007669"/>
    <property type="project" value="UniProtKB-UniRule"/>
</dbReference>
<proteinExistence type="inferred from homology"/>
<dbReference type="GO" id="GO:0009055">
    <property type="term" value="F:electron transfer activity"/>
    <property type="evidence" value="ECO:0007669"/>
    <property type="project" value="UniProtKB-UniRule"/>
</dbReference>
<dbReference type="HAMAP" id="MF_01207">
    <property type="entry name" value="MsrQ"/>
    <property type="match status" value="1"/>
</dbReference>
<keyword evidence="8" id="KW-0285">Flavoprotein</keyword>
<keyword evidence="4 8" id="KW-0812">Transmembrane</keyword>
<dbReference type="PATRIC" id="fig|291169.3.peg.890"/>
<feature type="transmembrane region" description="Helical" evidence="8">
    <location>
        <begin position="173"/>
        <end position="190"/>
    </location>
</feature>
<dbReference type="NCBIfam" id="NF003833">
    <property type="entry name" value="PRK05419.1-5"/>
    <property type="match status" value="1"/>
</dbReference>
<comment type="subcellular location">
    <subcellularLocation>
        <location evidence="8">Cell membrane</location>
        <topology evidence="8">Multi-pass membrane protein</topology>
    </subcellularLocation>
    <subcellularLocation>
        <location evidence="1">Membrane</location>
        <topology evidence="1">Multi-pass membrane protein</topology>
    </subcellularLocation>
</comment>
<evidence type="ECO:0000256" key="1">
    <source>
        <dbReference type="ARBA" id="ARBA00004141"/>
    </source>
</evidence>
<organism evidence="10 11">
    <name type="scientific">Methylophaga muralis</name>
    <dbReference type="NCBI Taxonomy" id="291169"/>
    <lineage>
        <taxon>Bacteria</taxon>
        <taxon>Pseudomonadati</taxon>
        <taxon>Pseudomonadota</taxon>
        <taxon>Gammaproteobacteria</taxon>
        <taxon>Thiotrichales</taxon>
        <taxon>Piscirickettsiaceae</taxon>
        <taxon>Methylophaga</taxon>
    </lineage>
</organism>
<dbReference type="GO" id="GO:0010181">
    <property type="term" value="F:FMN binding"/>
    <property type="evidence" value="ECO:0007669"/>
    <property type="project" value="UniProtKB-UniRule"/>
</dbReference>
<feature type="transmembrane region" description="Helical" evidence="8">
    <location>
        <begin position="149"/>
        <end position="167"/>
    </location>
</feature>
<reference evidence="10 11" key="1">
    <citation type="submission" date="2016-07" db="EMBL/GenBank/DDBJ databases">
        <title>Draft Genome Sequence of Methylophaga muralis Bur 1.</title>
        <authorList>
            <person name="Vasilenko O.V."/>
            <person name="Doronina N.V."/>
            <person name="Shmareva M.N."/>
            <person name="Tarlachkov S.V."/>
            <person name="Mustakhimov I."/>
            <person name="Trotsenko Y.A."/>
        </authorList>
    </citation>
    <scope>NUCLEOTIDE SEQUENCE [LARGE SCALE GENOMIC DNA]</scope>
    <source>
        <strain evidence="10 11">Bur 1</strain>
    </source>
</reference>
<dbReference type="Pfam" id="PF01794">
    <property type="entry name" value="Ferric_reduct"/>
    <property type="match status" value="1"/>
</dbReference>
<sequence>MGKHISRAKWLVFCVCLLPLFWLVYALLNDQLGANPIEAVTRDTGLWALRFIMLTLLISPLRKLTGINEFIRFRRMLGLFAFFYASVHMLLYLGLDQFFDVQEIWLDIIKRPFITVGFISFLLLIPLTITSTDKMIKKLGGRRWKKLHYLIYLIVVLSCLHFYMLVKQDKTEPVIYLLIVILLLGFRVLSQRRRHQVASS</sequence>
<keyword evidence="5 8" id="KW-1133">Transmembrane helix</keyword>
<evidence type="ECO:0000256" key="3">
    <source>
        <dbReference type="ARBA" id="ARBA00022617"/>
    </source>
</evidence>
<comment type="caution">
    <text evidence="8">Lacks conserved residue(s) required for the propagation of feature annotation.</text>
</comment>
<dbReference type="EMBL" id="MCRI01000005">
    <property type="protein sequence ID" value="ODN67542.1"/>
    <property type="molecule type" value="Genomic_DNA"/>
</dbReference>
<dbReference type="GO" id="GO:0020037">
    <property type="term" value="F:heme binding"/>
    <property type="evidence" value="ECO:0007669"/>
    <property type="project" value="UniProtKB-UniRule"/>
</dbReference>
<comment type="caution">
    <text evidence="10">The sequence shown here is derived from an EMBL/GenBank/DDBJ whole genome shotgun (WGS) entry which is preliminary data.</text>
</comment>
<dbReference type="PANTHER" id="PTHR36964">
    <property type="entry name" value="PROTEIN-METHIONINE-SULFOXIDE REDUCTASE HEME-BINDING SUBUNIT MSRQ"/>
    <property type="match status" value="1"/>
</dbReference>
<dbReference type="InterPro" id="IPR013130">
    <property type="entry name" value="Fe3_Rdtase_TM_dom"/>
</dbReference>
<feature type="transmembrane region" description="Helical" evidence="8">
    <location>
        <begin position="113"/>
        <end position="129"/>
    </location>
</feature>
<accession>A0A1E3GU05</accession>
<evidence type="ECO:0000256" key="5">
    <source>
        <dbReference type="ARBA" id="ARBA00022989"/>
    </source>
</evidence>
<name>A0A1E3GU05_9GAMM</name>
<evidence type="ECO:0000259" key="9">
    <source>
        <dbReference type="Pfam" id="PF01794"/>
    </source>
</evidence>
<dbReference type="GO" id="GO:0016679">
    <property type="term" value="F:oxidoreductase activity, acting on diphenols and related substances as donors"/>
    <property type="evidence" value="ECO:0007669"/>
    <property type="project" value="TreeGrafter"/>
</dbReference>
<feature type="domain" description="Ferric oxidoreductase" evidence="9">
    <location>
        <begin position="44"/>
        <end position="159"/>
    </location>
</feature>
<keyword evidence="7 8" id="KW-0472">Membrane</keyword>
<evidence type="ECO:0000256" key="8">
    <source>
        <dbReference type="HAMAP-Rule" id="MF_01207"/>
    </source>
</evidence>
<dbReference type="Proteomes" id="UP000094379">
    <property type="component" value="Unassembled WGS sequence"/>
</dbReference>
<dbReference type="STRING" id="291169.A9E74_00887"/>
<comment type="function">
    <text evidence="8">Part of the MsrPQ system that repairs oxidized periplasmic proteins containing methionine sulfoxide residues (Met-O), using respiratory chain electrons. Thus protects these proteins from oxidative-stress damage caused by reactive species of oxygen and chlorine generated by the host defense mechanisms. MsrPQ is essential for the maintenance of envelope integrity under bleach stress, rescuing a wide series of structurally unrelated periplasmic proteins from methionine oxidation. MsrQ provides electrons for reduction to the reductase catalytic subunit MsrP, using the quinone pool of the respiratory chain.</text>
</comment>
<evidence type="ECO:0000256" key="7">
    <source>
        <dbReference type="ARBA" id="ARBA00023136"/>
    </source>
</evidence>
<dbReference type="GO" id="GO:0046872">
    <property type="term" value="F:metal ion binding"/>
    <property type="evidence" value="ECO:0007669"/>
    <property type="project" value="UniProtKB-KW"/>
</dbReference>
<keyword evidence="3 8" id="KW-0349">Heme</keyword>
<keyword evidence="8" id="KW-0479">Metal-binding</keyword>
<feature type="transmembrane region" description="Helical" evidence="8">
    <location>
        <begin position="76"/>
        <end position="93"/>
    </location>
</feature>
<keyword evidence="8" id="KW-0249">Electron transport</keyword>
<protein>
    <recommendedName>
        <fullName evidence="8">Protein-methionine-sulfoxide reductase heme-binding subunit MsrQ</fullName>
    </recommendedName>
    <alternativeName>
        <fullName evidence="8">Flavocytochrome MsrQ</fullName>
    </alternativeName>
</protein>
<comment type="similarity">
    <text evidence="8">Belongs to the MsrQ family.</text>
</comment>
<evidence type="ECO:0000256" key="2">
    <source>
        <dbReference type="ARBA" id="ARBA00022448"/>
    </source>
</evidence>
<dbReference type="GO" id="GO:0005886">
    <property type="term" value="C:plasma membrane"/>
    <property type="evidence" value="ECO:0007669"/>
    <property type="project" value="UniProtKB-SubCell"/>
</dbReference>
<keyword evidence="11" id="KW-1185">Reference proteome</keyword>
<evidence type="ECO:0000256" key="4">
    <source>
        <dbReference type="ARBA" id="ARBA00022692"/>
    </source>
</evidence>
<evidence type="ECO:0000313" key="11">
    <source>
        <dbReference type="Proteomes" id="UP000094379"/>
    </source>
</evidence>
<dbReference type="InterPro" id="IPR022837">
    <property type="entry name" value="MsrQ-like"/>
</dbReference>
<feature type="transmembrane region" description="Helical" evidence="8">
    <location>
        <begin position="45"/>
        <end position="64"/>
    </location>
</feature>
<dbReference type="AlphaFoldDB" id="A0A1E3GU05"/>
<dbReference type="PANTHER" id="PTHR36964:SF1">
    <property type="entry name" value="PROTEIN-METHIONINE-SULFOXIDE REDUCTASE HEME-BINDING SUBUNIT MSRQ"/>
    <property type="match status" value="1"/>
</dbReference>
<evidence type="ECO:0000313" key="10">
    <source>
        <dbReference type="EMBL" id="ODN67542.1"/>
    </source>
</evidence>
<keyword evidence="8" id="KW-1003">Cell membrane</keyword>
<gene>
    <name evidence="10" type="primary">yedZ</name>
    <name evidence="8" type="synonym">msrQ</name>
    <name evidence="10" type="ORF">A9E74_00887</name>
</gene>
<evidence type="ECO:0000256" key="6">
    <source>
        <dbReference type="ARBA" id="ARBA00023004"/>
    </source>
</evidence>
<comment type="cofactor">
    <cofactor evidence="8">
        <name>FMN</name>
        <dbReference type="ChEBI" id="CHEBI:58210"/>
    </cofactor>
    <text evidence="8">Binds 1 FMN per subunit.</text>
</comment>